<dbReference type="Gene3D" id="3.30.890.10">
    <property type="entry name" value="Methyl-cpg-binding Protein 2, Chain A"/>
    <property type="match status" value="1"/>
</dbReference>
<evidence type="ECO:0000256" key="2">
    <source>
        <dbReference type="ARBA" id="ARBA00004286"/>
    </source>
</evidence>
<keyword evidence="5" id="KW-0805">Transcription regulation</keyword>
<dbReference type="Pfam" id="PF01429">
    <property type="entry name" value="MBD"/>
    <property type="match status" value="1"/>
</dbReference>
<dbReference type="GO" id="GO:0000118">
    <property type="term" value="C:histone deacetylase complex"/>
    <property type="evidence" value="ECO:0007669"/>
    <property type="project" value="UniProtKB-ARBA"/>
</dbReference>
<proteinExistence type="predicted"/>
<dbReference type="SUPFAM" id="SSF54171">
    <property type="entry name" value="DNA-binding domain"/>
    <property type="match status" value="1"/>
</dbReference>
<gene>
    <name evidence="11" type="primary">MBD3</name>
    <name evidence="11" type="ORF">EVAR_78168_1</name>
</gene>
<dbReference type="InterPro" id="IPR001739">
    <property type="entry name" value="Methyl_CpG_DNA-bd"/>
</dbReference>
<evidence type="ECO:0000256" key="1">
    <source>
        <dbReference type="ARBA" id="ARBA00004123"/>
    </source>
</evidence>
<comment type="subcellular location">
    <subcellularLocation>
        <location evidence="2">Chromosome</location>
    </subcellularLocation>
    <subcellularLocation>
        <location evidence="1">Nucleus</location>
    </subcellularLocation>
</comment>
<evidence type="ECO:0000313" key="11">
    <source>
        <dbReference type="EMBL" id="GBP31589.1"/>
    </source>
</evidence>
<evidence type="ECO:0000256" key="9">
    <source>
        <dbReference type="SAM" id="MobiDB-lite"/>
    </source>
</evidence>
<dbReference type="OrthoDB" id="10072024at2759"/>
<dbReference type="CDD" id="cd01396">
    <property type="entry name" value="MeCP2_MBD"/>
    <property type="match status" value="1"/>
</dbReference>
<dbReference type="FunFam" id="3.30.890.10:FF:000003">
    <property type="entry name" value="methyl-CpG-binding domain protein 2"/>
    <property type="match status" value="1"/>
</dbReference>
<keyword evidence="7" id="KW-0804">Transcription</keyword>
<evidence type="ECO:0000256" key="8">
    <source>
        <dbReference type="ARBA" id="ARBA00023242"/>
    </source>
</evidence>
<dbReference type="SMART" id="SM00391">
    <property type="entry name" value="MBD"/>
    <property type="match status" value="1"/>
</dbReference>
<dbReference type="InterPro" id="IPR016177">
    <property type="entry name" value="DNA-bd_dom_sf"/>
</dbReference>
<evidence type="ECO:0000259" key="10">
    <source>
        <dbReference type="PROSITE" id="PS50982"/>
    </source>
</evidence>
<evidence type="ECO:0000256" key="7">
    <source>
        <dbReference type="ARBA" id="ARBA00023163"/>
    </source>
</evidence>
<dbReference type="GO" id="GO:0006346">
    <property type="term" value="P:DNA methylation-dependent constitutive heterochromatin formation"/>
    <property type="evidence" value="ECO:0007669"/>
    <property type="project" value="TreeGrafter"/>
</dbReference>
<feature type="region of interest" description="Disordered" evidence="9">
    <location>
        <begin position="293"/>
        <end position="313"/>
    </location>
</feature>
<organism evidence="11 12">
    <name type="scientific">Eumeta variegata</name>
    <name type="common">Bagworm moth</name>
    <name type="synonym">Eumeta japonica</name>
    <dbReference type="NCBI Taxonomy" id="151549"/>
    <lineage>
        <taxon>Eukaryota</taxon>
        <taxon>Metazoa</taxon>
        <taxon>Ecdysozoa</taxon>
        <taxon>Arthropoda</taxon>
        <taxon>Hexapoda</taxon>
        <taxon>Insecta</taxon>
        <taxon>Pterygota</taxon>
        <taxon>Neoptera</taxon>
        <taxon>Endopterygota</taxon>
        <taxon>Lepidoptera</taxon>
        <taxon>Glossata</taxon>
        <taxon>Ditrysia</taxon>
        <taxon>Tineoidea</taxon>
        <taxon>Psychidae</taxon>
        <taxon>Oiketicinae</taxon>
        <taxon>Eumeta</taxon>
    </lineage>
</organism>
<keyword evidence="6" id="KW-0238">DNA-binding</keyword>
<dbReference type="InterPro" id="IPR032343">
    <property type="entry name" value="MBD2/MBD3_p55-bd"/>
</dbReference>
<protein>
    <submittedName>
        <fullName evidence="11">Methyl-CpG-binding domain protein 3</fullName>
    </submittedName>
</protein>
<name>A0A4C1UZD2_EUMVA</name>
<keyword evidence="8" id="KW-0539">Nucleus</keyword>
<dbReference type="Pfam" id="PF16564">
    <property type="entry name" value="MBDa"/>
    <property type="match status" value="1"/>
</dbReference>
<dbReference type="PROSITE" id="PS50982">
    <property type="entry name" value="MBD"/>
    <property type="match status" value="1"/>
</dbReference>
<dbReference type="PANTHER" id="PTHR12396:SF0">
    <property type="entry name" value="METHYL-CPG BINDING DOMAIN PROTEIN-LIKE, ISOFORM C"/>
    <property type="match status" value="1"/>
</dbReference>
<keyword evidence="12" id="KW-1185">Reference proteome</keyword>
<evidence type="ECO:0000256" key="4">
    <source>
        <dbReference type="ARBA" id="ARBA00022553"/>
    </source>
</evidence>
<reference evidence="11 12" key="1">
    <citation type="journal article" date="2019" name="Commun. Biol.">
        <title>The bagworm genome reveals a unique fibroin gene that provides high tensile strength.</title>
        <authorList>
            <person name="Kono N."/>
            <person name="Nakamura H."/>
            <person name="Ohtoshi R."/>
            <person name="Tomita M."/>
            <person name="Numata K."/>
            <person name="Arakawa K."/>
        </authorList>
    </citation>
    <scope>NUCLEOTIDE SEQUENCE [LARGE SCALE GENOMIC DNA]</scope>
</reference>
<feature type="domain" description="MBD" evidence="10">
    <location>
        <begin position="5"/>
        <end position="73"/>
    </location>
</feature>
<dbReference type="GO" id="GO:0000785">
    <property type="term" value="C:chromatin"/>
    <property type="evidence" value="ECO:0007669"/>
    <property type="project" value="UniProtKB-ARBA"/>
</dbReference>
<evidence type="ECO:0000313" key="12">
    <source>
        <dbReference type="Proteomes" id="UP000299102"/>
    </source>
</evidence>
<dbReference type="AlphaFoldDB" id="A0A4C1UZD2"/>
<keyword evidence="4" id="KW-0597">Phosphoprotein</keyword>
<dbReference type="InterPro" id="IPR025884">
    <property type="entry name" value="MeCpG-bd_2/3_C_dom"/>
</dbReference>
<evidence type="ECO:0000256" key="6">
    <source>
        <dbReference type="ARBA" id="ARBA00023125"/>
    </source>
</evidence>
<dbReference type="Proteomes" id="UP000299102">
    <property type="component" value="Unassembled WGS sequence"/>
</dbReference>
<evidence type="ECO:0000256" key="3">
    <source>
        <dbReference type="ARBA" id="ARBA00022454"/>
    </source>
</evidence>
<dbReference type="GO" id="GO:0008327">
    <property type="term" value="F:methyl-CpG binding"/>
    <property type="evidence" value="ECO:0007669"/>
    <property type="project" value="TreeGrafter"/>
</dbReference>
<dbReference type="STRING" id="151549.A0A4C1UZD2"/>
<feature type="compositionally biased region" description="Low complexity" evidence="9">
    <location>
        <begin position="301"/>
        <end position="313"/>
    </location>
</feature>
<evidence type="ECO:0000256" key="5">
    <source>
        <dbReference type="ARBA" id="ARBA00023015"/>
    </source>
</evidence>
<dbReference type="EMBL" id="BGZK01000248">
    <property type="protein sequence ID" value="GBP31589.1"/>
    <property type="molecule type" value="Genomic_DNA"/>
</dbReference>
<comment type="caution">
    <text evidence="11">The sequence shown here is derived from an EMBL/GenBank/DDBJ whole genome shotgun (WGS) entry which is preliminary data.</text>
</comment>
<keyword evidence="3" id="KW-0158">Chromosome</keyword>
<dbReference type="Pfam" id="PF14048">
    <property type="entry name" value="MBD_C"/>
    <property type="match status" value="1"/>
</dbReference>
<accession>A0A4C1UZD2</accession>
<sequence>MNISIERKRTDCAALPKGWQREEVLRKSGLSAGKVDVYYYSPTGKKFRSKPELVRFLGDSMDLSCFDFQQGQINTMLLCKAKKARAQFDYSDECLHEYSKNEIDVISPGSKEEKRVIEDQNLFPVQGPLARVGQMPHLAIPWVRPYASLVPPIRQTASIFKQPVTVYKTQESKVKTDLKHGTQEKPKQLFWEKRLEGLTACDAYGVIGTTTLPKYIKPLGPYTSDATTIQSLATALHVSSQPISGQTGSKSAILENPGVYLNPEQPLIAAVTIGKEDVRRQEERVRRARQRLRGCAGGEEASLAPPASPTVASTVTSTTTTTITAPISAAADSTADIPDPVQLD</sequence>
<dbReference type="PANTHER" id="PTHR12396">
    <property type="entry name" value="METHYL-CPG BINDING PROTEIN, MBD"/>
    <property type="match status" value="1"/>
</dbReference>
<dbReference type="GO" id="GO:0000122">
    <property type="term" value="P:negative regulation of transcription by RNA polymerase II"/>
    <property type="evidence" value="ECO:0007669"/>
    <property type="project" value="TreeGrafter"/>
</dbReference>